<feature type="chain" id="PRO_5010169561" evidence="1">
    <location>
        <begin position="22"/>
        <end position="263"/>
    </location>
</feature>
<reference evidence="4" key="1">
    <citation type="submission" date="2016-10" db="EMBL/GenBank/DDBJ databases">
        <authorList>
            <person name="Varghese N."/>
            <person name="Submissions S."/>
        </authorList>
    </citation>
    <scope>NUCLEOTIDE SEQUENCE [LARGE SCALE GENOMIC DNA]</scope>
    <source>
        <strain evidence="4">DSM 4002</strain>
    </source>
</reference>
<evidence type="ECO:0000313" key="4">
    <source>
        <dbReference type="Proteomes" id="UP000182961"/>
    </source>
</evidence>
<evidence type="ECO:0000313" key="3">
    <source>
        <dbReference type="EMBL" id="SFN15560.1"/>
    </source>
</evidence>
<dbReference type="EMBL" id="FOUT01000007">
    <property type="protein sequence ID" value="SFN15560.1"/>
    <property type="molecule type" value="Genomic_DNA"/>
</dbReference>
<gene>
    <name evidence="3" type="ORF">SAMN05444143_10741</name>
</gene>
<accession>A0A1I4WR21</accession>
<proteinExistence type="predicted"/>
<dbReference type="AlphaFoldDB" id="A0A1I4WR21"/>
<dbReference type="Proteomes" id="UP000182961">
    <property type="component" value="Unassembled WGS sequence"/>
</dbReference>
<feature type="domain" description="DUF306" evidence="2">
    <location>
        <begin position="156"/>
        <end position="254"/>
    </location>
</feature>
<sequence>MMRYCCTLFFLFLLCSCKTQATQPVITTNEQSTRAYQLQKENMEKEIYFRAIGNEPEWSLKISSNQIEFTSLLPDFKAFNAPHVEPVRAMDANVKRYSVSTETGTMIITIEQDQCTNTMSGAVLPYQVRVEVYQGNDLKTTLSGCGYYVMDPKLHDIWVLEKMNGENISINKFSKELPYLEINTTEGTFMGYGGCNRMNGKLFFEKGLLRFTNIATTEMACGSQNRESELLHSLESSTTYQVANMRLTLTNPSGIELVFKKVD</sequence>
<keyword evidence="1" id="KW-0732">Signal</keyword>
<evidence type="ECO:0000259" key="2">
    <source>
        <dbReference type="Pfam" id="PF03724"/>
    </source>
</evidence>
<organism evidence="3 4">
    <name type="scientific">Flavobacterium succinicans</name>
    <dbReference type="NCBI Taxonomy" id="29536"/>
    <lineage>
        <taxon>Bacteria</taxon>
        <taxon>Pseudomonadati</taxon>
        <taxon>Bacteroidota</taxon>
        <taxon>Flavobacteriia</taxon>
        <taxon>Flavobacteriales</taxon>
        <taxon>Flavobacteriaceae</taxon>
        <taxon>Flavobacterium</taxon>
    </lineage>
</organism>
<keyword evidence="4" id="KW-1185">Reference proteome</keyword>
<dbReference type="PANTHER" id="PTHR35535:SF1">
    <property type="entry name" value="HEAT SHOCK PROTEIN HSLJ"/>
    <property type="match status" value="1"/>
</dbReference>
<dbReference type="InterPro" id="IPR053147">
    <property type="entry name" value="Hsp_HslJ-like"/>
</dbReference>
<evidence type="ECO:0000256" key="1">
    <source>
        <dbReference type="SAM" id="SignalP"/>
    </source>
</evidence>
<dbReference type="InterPro" id="IPR038670">
    <property type="entry name" value="HslJ-like_sf"/>
</dbReference>
<protein>
    <submittedName>
        <fullName evidence="3">META domain-containing protein</fullName>
    </submittedName>
</protein>
<dbReference type="eggNOG" id="COG3650">
    <property type="taxonomic scope" value="Bacteria"/>
</dbReference>
<dbReference type="eggNOG" id="COG3187">
    <property type="taxonomic scope" value="Bacteria"/>
</dbReference>
<dbReference type="PANTHER" id="PTHR35535">
    <property type="entry name" value="HEAT SHOCK PROTEIN HSLJ"/>
    <property type="match status" value="1"/>
</dbReference>
<dbReference type="Pfam" id="PF03724">
    <property type="entry name" value="META"/>
    <property type="match status" value="1"/>
</dbReference>
<dbReference type="PROSITE" id="PS51257">
    <property type="entry name" value="PROKAR_LIPOPROTEIN"/>
    <property type="match status" value="1"/>
</dbReference>
<name>A0A1I4WR21_9FLAO</name>
<dbReference type="InterPro" id="IPR005184">
    <property type="entry name" value="DUF306_Meta_HslJ"/>
</dbReference>
<feature type="signal peptide" evidence="1">
    <location>
        <begin position="1"/>
        <end position="21"/>
    </location>
</feature>
<dbReference type="Gene3D" id="2.40.128.270">
    <property type="match status" value="1"/>
</dbReference>